<evidence type="ECO:0000256" key="4">
    <source>
        <dbReference type="ARBA" id="ARBA00022692"/>
    </source>
</evidence>
<reference evidence="9" key="1">
    <citation type="journal article" date="2023" name="Nat. Commun.">
        <title>Diploid and tetraploid genomes of Acorus and the evolution of monocots.</title>
        <authorList>
            <person name="Ma L."/>
            <person name="Liu K.W."/>
            <person name="Li Z."/>
            <person name="Hsiao Y.Y."/>
            <person name="Qi Y."/>
            <person name="Fu T."/>
            <person name="Tang G.D."/>
            <person name="Zhang D."/>
            <person name="Sun W.H."/>
            <person name="Liu D.K."/>
            <person name="Li Y."/>
            <person name="Chen G.Z."/>
            <person name="Liu X.D."/>
            <person name="Liao X.Y."/>
            <person name="Jiang Y.T."/>
            <person name="Yu X."/>
            <person name="Hao Y."/>
            <person name="Huang J."/>
            <person name="Zhao X.W."/>
            <person name="Ke S."/>
            <person name="Chen Y.Y."/>
            <person name="Wu W.L."/>
            <person name="Hsu J.L."/>
            <person name="Lin Y.F."/>
            <person name="Huang M.D."/>
            <person name="Li C.Y."/>
            <person name="Huang L."/>
            <person name="Wang Z.W."/>
            <person name="Zhao X."/>
            <person name="Zhong W.Y."/>
            <person name="Peng D.H."/>
            <person name="Ahmad S."/>
            <person name="Lan S."/>
            <person name="Zhang J.S."/>
            <person name="Tsai W.C."/>
            <person name="Van de Peer Y."/>
            <person name="Liu Z.J."/>
        </authorList>
    </citation>
    <scope>NUCLEOTIDE SEQUENCE</scope>
    <source>
        <strain evidence="9">CP</strain>
    </source>
</reference>
<evidence type="ECO:0000313" key="9">
    <source>
        <dbReference type="EMBL" id="KAK1309936.1"/>
    </source>
</evidence>
<evidence type="ECO:0000256" key="5">
    <source>
        <dbReference type="ARBA" id="ARBA00022792"/>
    </source>
</evidence>
<dbReference type="PANTHER" id="PTHR21304">
    <property type="entry name" value="MICOS COMPLEX SUBUNIT MIC10"/>
    <property type="match status" value="1"/>
</dbReference>
<sequence length="107" mass="11727">MAAENQRLEMVDPNAKYDACVDLTVRRFVYSSVAGVFGGLLLFKRPVTRWASVAFAAGVGVGSAYKECTYIMGGQSPRLAHLVSSDTHERKTIWVGEEGMAEARKNK</sequence>
<evidence type="ECO:0000313" key="10">
    <source>
        <dbReference type="Proteomes" id="UP001180020"/>
    </source>
</evidence>
<keyword evidence="4" id="KW-0812">Transmembrane</keyword>
<dbReference type="Pfam" id="PF04418">
    <property type="entry name" value="DUF543"/>
    <property type="match status" value="1"/>
</dbReference>
<evidence type="ECO:0000256" key="7">
    <source>
        <dbReference type="ARBA" id="ARBA00023128"/>
    </source>
</evidence>
<dbReference type="AlphaFoldDB" id="A0AAV9E835"/>
<dbReference type="GO" id="GO:0061617">
    <property type="term" value="C:MICOS complex"/>
    <property type="evidence" value="ECO:0007669"/>
    <property type="project" value="InterPro"/>
</dbReference>
<keyword evidence="8" id="KW-0472">Membrane</keyword>
<dbReference type="PANTHER" id="PTHR21304:SF0">
    <property type="entry name" value="MICOS COMPLEX SUBUNIT MIC10"/>
    <property type="match status" value="1"/>
</dbReference>
<organism evidence="9 10">
    <name type="scientific">Acorus calamus</name>
    <name type="common">Sweet flag</name>
    <dbReference type="NCBI Taxonomy" id="4465"/>
    <lineage>
        <taxon>Eukaryota</taxon>
        <taxon>Viridiplantae</taxon>
        <taxon>Streptophyta</taxon>
        <taxon>Embryophyta</taxon>
        <taxon>Tracheophyta</taxon>
        <taxon>Spermatophyta</taxon>
        <taxon>Magnoliopsida</taxon>
        <taxon>Liliopsida</taxon>
        <taxon>Acoraceae</taxon>
        <taxon>Acorus</taxon>
    </lineage>
</organism>
<dbReference type="InterPro" id="IPR007512">
    <property type="entry name" value="Mic10"/>
</dbReference>
<gene>
    <name evidence="9" type="ORF">QJS10_CPA08g01260</name>
</gene>
<proteinExistence type="inferred from homology"/>
<evidence type="ECO:0000256" key="6">
    <source>
        <dbReference type="ARBA" id="ARBA00022989"/>
    </source>
</evidence>
<evidence type="ECO:0000256" key="2">
    <source>
        <dbReference type="ARBA" id="ARBA00004434"/>
    </source>
</evidence>
<comment type="subcellular location">
    <subcellularLocation>
        <location evidence="2">Mitochondrion inner membrane</location>
        <topology evidence="2">Single-pass membrane protein</topology>
    </subcellularLocation>
</comment>
<comment type="similarity">
    <text evidence="3">Belongs to the MICOS complex subunit Mic10 family.</text>
</comment>
<keyword evidence="5" id="KW-0999">Mitochondrion inner membrane</keyword>
<dbReference type="Proteomes" id="UP001180020">
    <property type="component" value="Unassembled WGS sequence"/>
</dbReference>
<protein>
    <submittedName>
        <fullName evidence="9">Uncharacterized protein</fullName>
    </submittedName>
</protein>
<keyword evidence="7" id="KW-0496">Mitochondrion</keyword>
<name>A0AAV9E835_ACOCL</name>
<dbReference type="EMBL" id="JAUJYO010000008">
    <property type="protein sequence ID" value="KAK1309936.1"/>
    <property type="molecule type" value="Genomic_DNA"/>
</dbReference>
<reference evidence="9" key="2">
    <citation type="submission" date="2023-06" db="EMBL/GenBank/DDBJ databases">
        <authorList>
            <person name="Ma L."/>
            <person name="Liu K.-W."/>
            <person name="Li Z."/>
            <person name="Hsiao Y.-Y."/>
            <person name="Qi Y."/>
            <person name="Fu T."/>
            <person name="Tang G."/>
            <person name="Zhang D."/>
            <person name="Sun W.-H."/>
            <person name="Liu D.-K."/>
            <person name="Li Y."/>
            <person name="Chen G.-Z."/>
            <person name="Liu X.-D."/>
            <person name="Liao X.-Y."/>
            <person name="Jiang Y.-T."/>
            <person name="Yu X."/>
            <person name="Hao Y."/>
            <person name="Huang J."/>
            <person name="Zhao X.-W."/>
            <person name="Ke S."/>
            <person name="Chen Y.-Y."/>
            <person name="Wu W.-L."/>
            <person name="Hsu J.-L."/>
            <person name="Lin Y.-F."/>
            <person name="Huang M.-D."/>
            <person name="Li C.-Y."/>
            <person name="Huang L."/>
            <person name="Wang Z.-W."/>
            <person name="Zhao X."/>
            <person name="Zhong W.-Y."/>
            <person name="Peng D.-H."/>
            <person name="Ahmad S."/>
            <person name="Lan S."/>
            <person name="Zhang J.-S."/>
            <person name="Tsai W.-C."/>
            <person name="Van De Peer Y."/>
            <person name="Liu Z.-J."/>
        </authorList>
    </citation>
    <scope>NUCLEOTIDE SEQUENCE</scope>
    <source>
        <strain evidence="9">CP</strain>
        <tissue evidence="9">Leaves</tissue>
    </source>
</reference>
<evidence type="ECO:0000256" key="8">
    <source>
        <dbReference type="ARBA" id="ARBA00023136"/>
    </source>
</evidence>
<evidence type="ECO:0000256" key="3">
    <source>
        <dbReference type="ARBA" id="ARBA00006792"/>
    </source>
</evidence>
<keyword evidence="10" id="KW-1185">Reference proteome</keyword>
<keyword evidence="6" id="KW-1133">Transmembrane helix</keyword>
<evidence type="ECO:0000256" key="1">
    <source>
        <dbReference type="ARBA" id="ARBA00002689"/>
    </source>
</evidence>
<comment type="caution">
    <text evidence="9">The sequence shown here is derived from an EMBL/GenBank/DDBJ whole genome shotgun (WGS) entry which is preliminary data.</text>
</comment>
<comment type="function">
    <text evidence="1">Component of the MICOS complex, a large protein complex of the mitochondrial inner membrane that plays crucial roles in the maintenance of crista junctions, inner membrane architecture, and formation of contact sites to the outer membrane.</text>
</comment>
<accession>A0AAV9E835</accession>